<evidence type="ECO:0000256" key="7">
    <source>
        <dbReference type="SAM" id="Phobius"/>
    </source>
</evidence>
<dbReference type="PANTHER" id="PTHR24366:SF73">
    <property type="entry name" value="LEUCINE-RICH REPEAT NEURONAL 3A"/>
    <property type="match status" value="1"/>
</dbReference>
<dbReference type="CDD" id="cd00063">
    <property type="entry name" value="FN3"/>
    <property type="match status" value="1"/>
</dbReference>
<dbReference type="Pfam" id="PF13855">
    <property type="entry name" value="LRR_8"/>
    <property type="match status" value="3"/>
</dbReference>
<dbReference type="InterPro" id="IPR003599">
    <property type="entry name" value="Ig_sub"/>
</dbReference>
<dbReference type="InterPro" id="IPR007110">
    <property type="entry name" value="Ig-like_dom"/>
</dbReference>
<reference evidence="10" key="2">
    <citation type="submission" date="2025-09" db="UniProtKB">
        <authorList>
            <consortium name="Ensembl"/>
        </authorList>
    </citation>
    <scope>IDENTIFICATION</scope>
</reference>
<dbReference type="Pfam" id="PF07679">
    <property type="entry name" value="I-set"/>
    <property type="match status" value="1"/>
</dbReference>
<evidence type="ECO:0000256" key="4">
    <source>
        <dbReference type="ARBA" id="ARBA00023157"/>
    </source>
</evidence>
<dbReference type="FunFam" id="3.80.10.10:FF:000074">
    <property type="entry name" value="Leucine-rich repeat neuronal protein 1"/>
    <property type="match status" value="1"/>
</dbReference>
<dbReference type="FunFam" id="3.80.10.10:FF:000056">
    <property type="entry name" value="Leucine-rich repeat neuronal protein 1"/>
    <property type="match status" value="1"/>
</dbReference>
<keyword evidence="5" id="KW-0325">Glycoprotein</keyword>
<dbReference type="PANTHER" id="PTHR24366">
    <property type="entry name" value="IG(IMMUNOGLOBULIN) AND LRR(LEUCINE RICH REPEAT) DOMAINS"/>
    <property type="match status" value="1"/>
</dbReference>
<evidence type="ECO:0000259" key="8">
    <source>
        <dbReference type="PROSITE" id="PS50835"/>
    </source>
</evidence>
<dbReference type="SMART" id="SM00369">
    <property type="entry name" value="LRR_TYP"/>
    <property type="match status" value="9"/>
</dbReference>
<keyword evidence="6" id="KW-0393">Immunoglobulin domain</keyword>
<evidence type="ECO:0000256" key="3">
    <source>
        <dbReference type="ARBA" id="ARBA00022737"/>
    </source>
</evidence>
<dbReference type="SMART" id="SM00408">
    <property type="entry name" value="IGc2"/>
    <property type="match status" value="1"/>
</dbReference>
<keyword evidence="7" id="KW-1133">Transmembrane helix</keyword>
<keyword evidence="2" id="KW-0732">Signal</keyword>
<keyword evidence="3" id="KW-0677">Repeat</keyword>
<dbReference type="Pfam" id="PF00041">
    <property type="entry name" value="fn3"/>
    <property type="match status" value="1"/>
</dbReference>
<accession>A0A3B3R7A0</accession>
<dbReference type="SMART" id="SM00365">
    <property type="entry name" value="LRR_SD22"/>
    <property type="match status" value="3"/>
</dbReference>
<dbReference type="InterPro" id="IPR003598">
    <property type="entry name" value="Ig_sub2"/>
</dbReference>
<dbReference type="InterPro" id="IPR003591">
    <property type="entry name" value="Leu-rich_rpt_typical-subtyp"/>
</dbReference>
<evidence type="ECO:0000256" key="2">
    <source>
        <dbReference type="ARBA" id="ARBA00022729"/>
    </source>
</evidence>
<dbReference type="Gene3D" id="3.80.10.10">
    <property type="entry name" value="Ribonuclease Inhibitor"/>
    <property type="match status" value="3"/>
</dbReference>
<protein>
    <submittedName>
        <fullName evidence="10">Leucine rich repeat neuronal 3</fullName>
    </submittedName>
</protein>
<dbReference type="InterPro" id="IPR032675">
    <property type="entry name" value="LRR_dom_sf"/>
</dbReference>
<dbReference type="InterPro" id="IPR001611">
    <property type="entry name" value="Leu-rich_rpt"/>
</dbReference>
<feature type="domain" description="Ig-like" evidence="8">
    <location>
        <begin position="449"/>
        <end position="542"/>
    </location>
</feature>
<feature type="domain" description="Fibronectin type-III" evidence="9">
    <location>
        <begin position="551"/>
        <end position="645"/>
    </location>
</feature>
<keyword evidence="11" id="KW-1185">Reference proteome</keyword>
<keyword evidence="7" id="KW-0812">Transmembrane</keyword>
<dbReference type="GeneTree" id="ENSGT00940000160513"/>
<evidence type="ECO:0000256" key="5">
    <source>
        <dbReference type="ARBA" id="ARBA00023180"/>
    </source>
</evidence>
<keyword evidence="7" id="KW-0472">Membrane</keyword>
<dbReference type="InterPro" id="IPR036179">
    <property type="entry name" value="Ig-like_dom_sf"/>
</dbReference>
<dbReference type="InterPro" id="IPR000483">
    <property type="entry name" value="Cys-rich_flank_reg_C"/>
</dbReference>
<name>A0A3B3R7A0_9TELE</name>
<dbReference type="PROSITE" id="PS50853">
    <property type="entry name" value="FN3"/>
    <property type="match status" value="1"/>
</dbReference>
<dbReference type="SMART" id="SM00409">
    <property type="entry name" value="IG"/>
    <property type="match status" value="1"/>
</dbReference>
<dbReference type="Ensembl" id="ENSPKIT00000038682.1">
    <property type="protein sequence ID" value="ENSPKIP00000014243.1"/>
    <property type="gene ID" value="ENSPKIG00000001382.1"/>
</dbReference>
<keyword evidence="4" id="KW-1015">Disulfide bond</keyword>
<dbReference type="InterPro" id="IPR036116">
    <property type="entry name" value="FN3_sf"/>
</dbReference>
<reference evidence="10" key="1">
    <citation type="submission" date="2025-08" db="UniProtKB">
        <authorList>
            <consortium name="Ensembl"/>
        </authorList>
    </citation>
    <scope>IDENTIFICATION</scope>
</reference>
<evidence type="ECO:0000256" key="6">
    <source>
        <dbReference type="ARBA" id="ARBA00023319"/>
    </source>
</evidence>
<dbReference type="SUPFAM" id="SSF48726">
    <property type="entry name" value="Immunoglobulin"/>
    <property type="match status" value="1"/>
</dbReference>
<sequence>MAPLFLKLTVTTVDSLSTSYKLRKNGAKMKDVAFVFCLIMGVAMTTVLPATEEEASCPQSCVCEIRPWFSPNSVYMEAPTVDCNDLGLSVLPEKLPADTQVLLLQTNNIAKIERSLEYLANLTEIDVSQNNLSAIGDVNLGQLHQLLSLHMEENWIHVLPDSCFSELTDLQELYINHNKISIIVPGAFLGLKNLLRLHLNSNRLEAISSEWFEATPRLEILMIGENPVAKIEDMNFRPLVNLRSLVLARMNLSDIPDNALVGLEQLESISFYDNTFARVPRTALKKVQSLKFLDLNKNPIQRIQRGDFVDMLHLKELGINSMPELVSIDSFALSNLPELTKIEATNNPKLSYIHPNAFHRLPQLETLMVNSNALSALHRVTVESLPNLREVSLHSNPIRCDCVVRWMNANRTAIRFMEPESLFCVEPPELEGRQVRQVHIREMTEVCLPLISPGSLPGIVQARKGSSLSLHCRAFAEPEPAIYWVTPSGNRVLPSTFSKKYYVHPEGTFDIYDITEREAGLYTCVAHNFVGADLKSVSVEVDGYFPQPKNGSLILKVESVMPNSVLVSWKASLGSLAANVKWSTTATQSRPTLVFTVRVPSNVKAYNLTHLEPSTQYKVCVDIPSIRYRRHGKCVDVTTKGIEPAAMNSEWQDAAAIMSPAVLLAMVSVACLLICVMMKNRLMSGELRKSESKTLLNPLAESPFLQRRFWDSTKGPASVVQVKATVLEVSNNSI</sequence>
<evidence type="ECO:0000313" key="10">
    <source>
        <dbReference type="Ensembl" id="ENSPKIP00000014243.1"/>
    </source>
</evidence>
<dbReference type="OrthoDB" id="676979at2759"/>
<organism evidence="10 11">
    <name type="scientific">Paramormyrops kingsleyae</name>
    <dbReference type="NCBI Taxonomy" id="1676925"/>
    <lineage>
        <taxon>Eukaryota</taxon>
        <taxon>Metazoa</taxon>
        <taxon>Chordata</taxon>
        <taxon>Craniata</taxon>
        <taxon>Vertebrata</taxon>
        <taxon>Euteleostomi</taxon>
        <taxon>Actinopterygii</taxon>
        <taxon>Neopterygii</taxon>
        <taxon>Teleostei</taxon>
        <taxon>Osteoglossocephala</taxon>
        <taxon>Osteoglossomorpha</taxon>
        <taxon>Osteoglossiformes</taxon>
        <taxon>Mormyridae</taxon>
        <taxon>Paramormyrops</taxon>
    </lineage>
</organism>
<proteinExistence type="predicted"/>
<dbReference type="AlphaFoldDB" id="A0A3B3R7A0"/>
<evidence type="ECO:0000256" key="1">
    <source>
        <dbReference type="ARBA" id="ARBA00022614"/>
    </source>
</evidence>
<dbReference type="Gene3D" id="2.60.40.10">
    <property type="entry name" value="Immunoglobulins"/>
    <property type="match status" value="2"/>
</dbReference>
<dbReference type="Proteomes" id="UP000261540">
    <property type="component" value="Unplaced"/>
</dbReference>
<dbReference type="SMART" id="SM00082">
    <property type="entry name" value="LRRCT"/>
    <property type="match status" value="1"/>
</dbReference>
<dbReference type="InterPro" id="IPR013783">
    <property type="entry name" value="Ig-like_fold"/>
</dbReference>
<keyword evidence="1" id="KW-0433">Leucine-rich repeat</keyword>
<dbReference type="InterPro" id="IPR003961">
    <property type="entry name" value="FN3_dom"/>
</dbReference>
<feature type="transmembrane region" description="Helical" evidence="7">
    <location>
        <begin position="657"/>
        <end position="678"/>
    </location>
</feature>
<evidence type="ECO:0000313" key="11">
    <source>
        <dbReference type="Proteomes" id="UP000261540"/>
    </source>
</evidence>
<dbReference type="InterPro" id="IPR013098">
    <property type="entry name" value="Ig_I-set"/>
</dbReference>
<dbReference type="STRING" id="1676925.ENSPKIP00000014243"/>
<dbReference type="SUPFAM" id="SSF52058">
    <property type="entry name" value="L domain-like"/>
    <property type="match status" value="1"/>
</dbReference>
<dbReference type="SUPFAM" id="SSF49265">
    <property type="entry name" value="Fibronectin type III"/>
    <property type="match status" value="1"/>
</dbReference>
<dbReference type="PROSITE" id="PS50835">
    <property type="entry name" value="IG_LIKE"/>
    <property type="match status" value="1"/>
</dbReference>
<evidence type="ECO:0000259" key="9">
    <source>
        <dbReference type="PROSITE" id="PS50853"/>
    </source>
</evidence>